<proteinExistence type="predicted"/>
<sequence>MPDNVITLPFDRLPGTAAERHATLRDYFCDKDACVKRTTGGWELTLGWPNDAARHVDPKLSAGLAWWGEGLERSDMALSMRRSGRILSTLYDSWTLLSWSEWLERAGLQAAPIVVLHVDDHRDLGAPRLFVEQAGWRDPMTGHLVDLAQPNSVASAIRSGAIGMGSFLTPFLHAFPTTEVRHLCQPPKAVDTRDFRVELTEEQDTLLDPGALRPAVDLVPVARETGPGRYRITPDLGDWLQGIGPGPILLHIDMDYFNNRYDGDSDWLDRRRKLDPSLASVLDKVDALADALHGARLASRLEDVVIAYSPGFFPSEYWQAADERLRAAFARLDVR</sequence>
<organism evidence="1 2">
    <name type="scientific">Novosphingobium pentaromativorans US6-1</name>
    <dbReference type="NCBI Taxonomy" id="1088721"/>
    <lineage>
        <taxon>Bacteria</taxon>
        <taxon>Pseudomonadati</taxon>
        <taxon>Pseudomonadota</taxon>
        <taxon>Alphaproteobacteria</taxon>
        <taxon>Sphingomonadales</taxon>
        <taxon>Sphingomonadaceae</taxon>
        <taxon>Novosphingobium</taxon>
    </lineage>
</organism>
<dbReference type="EMBL" id="AGFM01000081">
    <property type="protein sequence ID" value="EHJ58419.1"/>
    <property type="molecule type" value="Genomic_DNA"/>
</dbReference>
<evidence type="ECO:0000313" key="1">
    <source>
        <dbReference type="EMBL" id="EHJ58419.1"/>
    </source>
</evidence>
<name>G6EJT9_9SPHN</name>
<dbReference type="RefSeq" id="WP_007015517.1">
    <property type="nucleotide sequence ID" value="NZ_AGFM01000081.1"/>
</dbReference>
<accession>G6EJT9</accession>
<dbReference type="Proteomes" id="UP000004030">
    <property type="component" value="Unassembled WGS sequence"/>
</dbReference>
<dbReference type="PATRIC" id="fig|1088721.3.peg.4529"/>
<gene>
    <name evidence="1" type="ORF">NSU_4610</name>
</gene>
<dbReference type="AlphaFoldDB" id="G6EJT9"/>
<comment type="caution">
    <text evidence="1">The sequence shown here is derived from an EMBL/GenBank/DDBJ whole genome shotgun (WGS) entry which is preliminary data.</text>
</comment>
<keyword evidence="2" id="KW-1185">Reference proteome</keyword>
<reference evidence="1 2" key="1">
    <citation type="journal article" date="2012" name="J. Bacteriol.">
        <title>Genome sequence of benzo(a)pyrene-degrading bacterium Novosphingobium pentaromativorans US6-1.</title>
        <authorList>
            <person name="Luo Y.R."/>
            <person name="Kang S.G."/>
            <person name="Kim S.J."/>
            <person name="Kim M.R."/>
            <person name="Li N."/>
            <person name="Lee J.H."/>
            <person name="Kwon K.K."/>
        </authorList>
    </citation>
    <scope>NUCLEOTIDE SEQUENCE [LARGE SCALE GENOMIC DNA]</scope>
    <source>
        <strain evidence="1 2">US6-1</strain>
    </source>
</reference>
<protein>
    <submittedName>
        <fullName evidence="1">Uncharacterized protein</fullName>
    </submittedName>
</protein>
<evidence type="ECO:0000313" key="2">
    <source>
        <dbReference type="Proteomes" id="UP000004030"/>
    </source>
</evidence>
<dbReference type="eggNOG" id="ENOG5030585">
    <property type="taxonomic scope" value="Bacteria"/>
</dbReference>
<dbReference type="KEGG" id="npn:JI59_24220"/>
<dbReference type="OrthoDB" id="581720at2"/>